<sequence length="294" mass="30102">MTTGAGGSGGGSPLVSVEELAGLLGGPEEARPTLVDVRWVLGGGPRRNADDYRSGHLPGAGFLDLETALSDPAAESGAGGRHPMPSPERVRAGLRRAGVREGRPVVFYDARASLGAARAWWLATYFGVPARVLDGGLSAWQSAGLPVQTGDVHPDEGDVELTPGGRTLLDAAAVDAWVADGGQLLDARPSDRFRGENEVIDPVAGHIPGARSLPALELLDEEGRFLPGDAVRALLHEAGAEPATPSAIYCGSGVQAAHAALALEAVGLPSPAVYVGSWSDWIGDPSRPVATGPA</sequence>
<keyword evidence="4" id="KW-0670">Pyruvate</keyword>
<evidence type="ECO:0000259" key="3">
    <source>
        <dbReference type="PROSITE" id="PS50206"/>
    </source>
</evidence>
<dbReference type="InterPro" id="IPR036873">
    <property type="entry name" value="Rhodanese-like_dom_sf"/>
</dbReference>
<dbReference type="SMART" id="SM00450">
    <property type="entry name" value="RHOD"/>
    <property type="match status" value="2"/>
</dbReference>
<dbReference type="GO" id="GO:0004792">
    <property type="term" value="F:thiosulfate-cyanide sulfurtransferase activity"/>
    <property type="evidence" value="ECO:0007669"/>
    <property type="project" value="InterPro"/>
</dbReference>
<dbReference type="EMBL" id="OBQK01000004">
    <property type="protein sequence ID" value="SOC54950.1"/>
    <property type="molecule type" value="Genomic_DNA"/>
</dbReference>
<keyword evidence="5" id="KW-1185">Reference proteome</keyword>
<feature type="domain" description="Rhodanese" evidence="3">
    <location>
        <begin position="178"/>
        <end position="290"/>
    </location>
</feature>
<organism evidence="4 5">
    <name type="scientific">Ornithinimicrobium cerasi</name>
    <dbReference type="NCBI Taxonomy" id="2248773"/>
    <lineage>
        <taxon>Bacteria</taxon>
        <taxon>Bacillati</taxon>
        <taxon>Actinomycetota</taxon>
        <taxon>Actinomycetes</taxon>
        <taxon>Micrococcales</taxon>
        <taxon>Ornithinimicrobiaceae</taxon>
        <taxon>Ornithinimicrobium</taxon>
    </lineage>
</organism>
<gene>
    <name evidence="4" type="ORF">SAMN05421879_10477</name>
</gene>
<keyword evidence="2" id="KW-0677">Repeat</keyword>
<evidence type="ECO:0000313" key="5">
    <source>
        <dbReference type="Proteomes" id="UP000219688"/>
    </source>
</evidence>
<evidence type="ECO:0000256" key="2">
    <source>
        <dbReference type="ARBA" id="ARBA00022737"/>
    </source>
</evidence>
<dbReference type="Pfam" id="PF00581">
    <property type="entry name" value="Rhodanese"/>
    <property type="match status" value="2"/>
</dbReference>
<feature type="domain" description="Rhodanese" evidence="3">
    <location>
        <begin position="28"/>
        <end position="149"/>
    </location>
</feature>
<keyword evidence="1 4" id="KW-0808">Transferase</keyword>
<dbReference type="InterPro" id="IPR001763">
    <property type="entry name" value="Rhodanese-like_dom"/>
</dbReference>
<dbReference type="PROSITE" id="PS50206">
    <property type="entry name" value="RHODANESE_3"/>
    <property type="match status" value="2"/>
</dbReference>
<dbReference type="RefSeq" id="WP_097187725.1">
    <property type="nucleotide sequence ID" value="NZ_OBQK01000004.1"/>
</dbReference>
<name>A0A285VLI6_9MICO</name>
<dbReference type="PROSITE" id="PS00380">
    <property type="entry name" value="RHODANESE_1"/>
    <property type="match status" value="1"/>
</dbReference>
<accession>A0A285VLI6</accession>
<dbReference type="Gene3D" id="3.40.250.10">
    <property type="entry name" value="Rhodanese-like domain"/>
    <property type="match status" value="2"/>
</dbReference>
<dbReference type="PANTHER" id="PTHR11364:SF27">
    <property type="entry name" value="SULFURTRANSFERASE"/>
    <property type="match status" value="1"/>
</dbReference>
<dbReference type="Proteomes" id="UP000219688">
    <property type="component" value="Unassembled WGS sequence"/>
</dbReference>
<dbReference type="SUPFAM" id="SSF52821">
    <property type="entry name" value="Rhodanese/Cell cycle control phosphatase"/>
    <property type="match status" value="2"/>
</dbReference>
<dbReference type="PANTHER" id="PTHR11364">
    <property type="entry name" value="THIOSULFATE SULFERTANSFERASE"/>
    <property type="match status" value="1"/>
</dbReference>
<dbReference type="AlphaFoldDB" id="A0A285VLI6"/>
<evidence type="ECO:0000313" key="4">
    <source>
        <dbReference type="EMBL" id="SOC54950.1"/>
    </source>
</evidence>
<dbReference type="InterPro" id="IPR001307">
    <property type="entry name" value="Thiosulphate_STrfase_CS"/>
</dbReference>
<dbReference type="InterPro" id="IPR045078">
    <property type="entry name" value="TST/MPST-like"/>
</dbReference>
<dbReference type="CDD" id="cd01448">
    <property type="entry name" value="TST_Repeat_1"/>
    <property type="match status" value="1"/>
</dbReference>
<proteinExistence type="predicted"/>
<reference evidence="5" key="1">
    <citation type="submission" date="2017-08" db="EMBL/GenBank/DDBJ databases">
        <authorList>
            <person name="Varghese N."/>
            <person name="Submissions S."/>
        </authorList>
    </citation>
    <scope>NUCLEOTIDE SEQUENCE [LARGE SCALE GENOMIC DNA]</scope>
    <source>
        <strain evidence="5">USBA17B2</strain>
    </source>
</reference>
<protein>
    <submittedName>
        <fullName evidence="4">Thiosulfate/3-mercaptopyruvate sulfurtransferase</fullName>
    </submittedName>
</protein>
<evidence type="ECO:0000256" key="1">
    <source>
        <dbReference type="ARBA" id="ARBA00022679"/>
    </source>
</evidence>